<accession>A0A1M5MJ71</accession>
<keyword evidence="3" id="KW-1185">Reference proteome</keyword>
<name>A0A1M5MJ71_9RHOB</name>
<proteinExistence type="predicted"/>
<protein>
    <submittedName>
        <fullName evidence="2">Uncharacterized protein</fullName>
    </submittedName>
</protein>
<dbReference type="EMBL" id="FQWM01000002">
    <property type="protein sequence ID" value="SHG77276.1"/>
    <property type="molecule type" value="Genomic_DNA"/>
</dbReference>
<feature type="region of interest" description="Disordered" evidence="1">
    <location>
        <begin position="42"/>
        <end position="74"/>
    </location>
</feature>
<evidence type="ECO:0000313" key="2">
    <source>
        <dbReference type="EMBL" id="SHG77276.1"/>
    </source>
</evidence>
<dbReference type="Proteomes" id="UP000184211">
    <property type="component" value="Unassembled WGS sequence"/>
</dbReference>
<evidence type="ECO:0000256" key="1">
    <source>
        <dbReference type="SAM" id="MobiDB-lite"/>
    </source>
</evidence>
<evidence type="ECO:0000313" key="3">
    <source>
        <dbReference type="Proteomes" id="UP000184211"/>
    </source>
</evidence>
<dbReference type="AlphaFoldDB" id="A0A1M5MJ71"/>
<gene>
    <name evidence="2" type="ORF">SAMN04488044_1249</name>
</gene>
<reference evidence="3" key="1">
    <citation type="submission" date="2016-11" db="EMBL/GenBank/DDBJ databases">
        <authorList>
            <person name="Varghese N."/>
            <person name="Submissions S."/>
        </authorList>
    </citation>
    <scope>NUCLEOTIDE SEQUENCE [LARGE SCALE GENOMIC DNA]</scope>
    <source>
        <strain evidence="3">DSM 28223</strain>
    </source>
</reference>
<dbReference type="STRING" id="870908.SAMN04488044_1249"/>
<sequence>MTRNDSHHALIELDIKIADLVAKLGVRRTAIALLRGLLAARPRPPDVADSLSPHVKRDIGLPPDGYARHRDHRF</sequence>
<organism evidence="2 3">
    <name type="scientific">Cognatishimia maritima</name>
    <dbReference type="NCBI Taxonomy" id="870908"/>
    <lineage>
        <taxon>Bacteria</taxon>
        <taxon>Pseudomonadati</taxon>
        <taxon>Pseudomonadota</taxon>
        <taxon>Alphaproteobacteria</taxon>
        <taxon>Rhodobacterales</taxon>
        <taxon>Paracoccaceae</taxon>
        <taxon>Cognatishimia</taxon>
    </lineage>
</organism>